<comment type="caution">
    <text evidence="1">The sequence shown here is derived from an EMBL/GenBank/DDBJ whole genome shotgun (WGS) entry which is preliminary data.</text>
</comment>
<gene>
    <name evidence="1" type="ORF">FD24_GL001539</name>
</gene>
<dbReference type="AlphaFoldDB" id="A0A837REX1"/>
<protein>
    <submittedName>
        <fullName evidence="1">Uncharacterized protein</fullName>
    </submittedName>
</protein>
<evidence type="ECO:0000313" key="1">
    <source>
        <dbReference type="EMBL" id="KRK26729.1"/>
    </source>
</evidence>
<evidence type="ECO:0000313" key="2">
    <source>
        <dbReference type="Proteomes" id="UP000051020"/>
    </source>
</evidence>
<dbReference type="EMBL" id="AZCU01000002">
    <property type="protein sequence ID" value="KRK26729.1"/>
    <property type="molecule type" value="Genomic_DNA"/>
</dbReference>
<dbReference type="Proteomes" id="UP000051020">
    <property type="component" value="Unassembled WGS sequence"/>
</dbReference>
<reference evidence="1 2" key="1">
    <citation type="journal article" date="2015" name="Genome Announc.">
        <title>Expanding the biotechnology potential of lactobacilli through comparative genomics of 213 strains and associated genera.</title>
        <authorList>
            <person name="Sun Z."/>
            <person name="Harris H.M."/>
            <person name="McCann A."/>
            <person name="Guo C."/>
            <person name="Argimon S."/>
            <person name="Zhang W."/>
            <person name="Yang X."/>
            <person name="Jeffery I.B."/>
            <person name="Cooney J.C."/>
            <person name="Kagawa T.F."/>
            <person name="Liu W."/>
            <person name="Song Y."/>
            <person name="Salvetti E."/>
            <person name="Wrobel A."/>
            <person name="Rasinkangas P."/>
            <person name="Parkhill J."/>
            <person name="Rea M.C."/>
            <person name="O'Sullivan O."/>
            <person name="Ritari J."/>
            <person name="Douillard F.P."/>
            <person name="Paul Ross R."/>
            <person name="Yang R."/>
            <person name="Briner A.E."/>
            <person name="Felis G.E."/>
            <person name="de Vos W.M."/>
            <person name="Barrangou R."/>
            <person name="Klaenhammer T.R."/>
            <person name="Caufield P.W."/>
            <person name="Cui Y."/>
            <person name="Zhang H."/>
            <person name="O'Toole P.W."/>
        </authorList>
    </citation>
    <scope>NUCLEOTIDE SEQUENCE [LARGE SCALE GENOMIC DNA]</scope>
    <source>
        <strain evidence="1 2">DSM 20314</strain>
    </source>
</reference>
<sequence length="56" mass="6567">MDGGDWPVVVRYCKLRGWLKIWLIEGYLSTVVGNLINLSLEHELASDWSHAWRLIR</sequence>
<name>A0A837REX1_LACPE</name>
<proteinExistence type="predicted"/>
<accession>A0A837REX1</accession>
<organism evidence="1 2">
    <name type="scientific">Lactiplantibacillus pentosus DSM 20314</name>
    <dbReference type="NCBI Taxonomy" id="1423791"/>
    <lineage>
        <taxon>Bacteria</taxon>
        <taxon>Bacillati</taxon>
        <taxon>Bacillota</taxon>
        <taxon>Bacilli</taxon>
        <taxon>Lactobacillales</taxon>
        <taxon>Lactobacillaceae</taxon>
        <taxon>Lactiplantibacillus</taxon>
    </lineage>
</organism>